<comment type="caution">
    <text evidence="1">The sequence shown here is derived from an EMBL/GenBank/DDBJ whole genome shotgun (WGS) entry which is preliminary data.</text>
</comment>
<evidence type="ECO:0000313" key="1">
    <source>
        <dbReference type="EMBL" id="CVK21257.1"/>
    </source>
</evidence>
<protein>
    <submittedName>
        <fullName evidence="1">Uncharacterized protein</fullName>
    </submittedName>
</protein>
<evidence type="ECO:0000313" key="2">
    <source>
        <dbReference type="Proteomes" id="UP000245702"/>
    </source>
</evidence>
<reference evidence="1 2" key="1">
    <citation type="submission" date="2016-01" db="EMBL/GenBank/DDBJ databases">
        <authorList>
            <person name="Brown R."/>
        </authorList>
    </citation>
    <scope>NUCLEOTIDE SEQUENCE [LARGE SCALE GENOMIC DNA]</scope>
    <source>
        <strain evidence="1">Sporomusa sphaeroides DSM 2875</strain>
    </source>
</reference>
<gene>
    <name evidence="1" type="ORF">SSPH_03944</name>
</gene>
<proteinExistence type="predicted"/>
<organism evidence="1 2">
    <name type="scientific">Sporomusa sphaeroides DSM 2875</name>
    <dbReference type="NCBI Taxonomy" id="1337886"/>
    <lineage>
        <taxon>Bacteria</taxon>
        <taxon>Bacillati</taxon>
        <taxon>Bacillota</taxon>
        <taxon>Negativicutes</taxon>
        <taxon>Selenomonadales</taxon>
        <taxon>Sporomusaceae</taxon>
        <taxon>Sporomusa</taxon>
    </lineage>
</organism>
<keyword evidence="2" id="KW-1185">Reference proteome</keyword>
<accession>A0ABM9W7Z8</accession>
<dbReference type="Proteomes" id="UP000245702">
    <property type="component" value="Unassembled WGS sequence"/>
</dbReference>
<sequence>MVARILAQKGLELPEVPKAVGSYAGYNIVLGHMPGQRLV</sequence>
<dbReference type="EMBL" id="FCOW01000031">
    <property type="protein sequence ID" value="CVK21257.1"/>
    <property type="molecule type" value="Genomic_DNA"/>
</dbReference>
<name>A0ABM9W7Z8_9FIRM</name>